<feature type="compositionally biased region" description="Basic and acidic residues" evidence="1">
    <location>
        <begin position="1006"/>
        <end position="1028"/>
    </location>
</feature>
<feature type="compositionally biased region" description="Basic and acidic residues" evidence="1">
    <location>
        <begin position="952"/>
        <end position="961"/>
    </location>
</feature>
<dbReference type="VEuPathDB" id="ToxoDB:TGDOM2_250790"/>
<dbReference type="PANTHER" id="PTHR40861">
    <property type="entry name" value="DUF2183 DOMAIN-CONTAINING PROTEIN"/>
    <property type="match status" value="1"/>
</dbReference>
<feature type="compositionally biased region" description="Basic and acidic residues" evidence="1">
    <location>
        <begin position="1092"/>
        <end position="1105"/>
    </location>
</feature>
<organism evidence="2 3">
    <name type="scientific">Toxoplasma gondii GAB2-2007-GAL-DOM2</name>
    <dbReference type="NCBI Taxonomy" id="1130820"/>
    <lineage>
        <taxon>Eukaryota</taxon>
        <taxon>Sar</taxon>
        <taxon>Alveolata</taxon>
        <taxon>Apicomplexa</taxon>
        <taxon>Conoidasida</taxon>
        <taxon>Coccidia</taxon>
        <taxon>Eucoccidiorida</taxon>
        <taxon>Eimeriorina</taxon>
        <taxon>Sarcocystidae</taxon>
        <taxon>Toxoplasma</taxon>
    </lineage>
</organism>
<evidence type="ECO:0000313" key="3">
    <source>
        <dbReference type="Proteomes" id="UP000028837"/>
    </source>
</evidence>
<comment type="caution">
    <text evidence="2">The sequence shown here is derived from an EMBL/GenBank/DDBJ whole genome shotgun (WGS) entry which is preliminary data.</text>
</comment>
<feature type="compositionally biased region" description="Basic and acidic residues" evidence="1">
    <location>
        <begin position="1209"/>
        <end position="1265"/>
    </location>
</feature>
<feature type="compositionally biased region" description="Basic and acidic residues" evidence="1">
    <location>
        <begin position="414"/>
        <end position="434"/>
    </location>
</feature>
<feature type="compositionally biased region" description="Basic and acidic residues" evidence="1">
    <location>
        <begin position="1"/>
        <end position="11"/>
    </location>
</feature>
<dbReference type="OrthoDB" id="191535at2759"/>
<dbReference type="Proteomes" id="UP000028837">
    <property type="component" value="Unassembled WGS sequence"/>
</dbReference>
<feature type="compositionally biased region" description="Basic and acidic residues" evidence="1">
    <location>
        <begin position="499"/>
        <end position="513"/>
    </location>
</feature>
<proteinExistence type="predicted"/>
<gene>
    <name evidence="2" type="ORF">TGDOM2_250790</name>
</gene>
<sequence>MEGAEDRREDLGAWVDLSQPGATTLFPPSRAADQDEASSPSPFSSLAGARSVPSSSLSPFSPGAFSNEGDAEEAKKGEAQRQQGQGGFPSAHSEGAQKAQLAEDVWGVAEGEKLRVRTSNCQRSSSKAAGAFEDGPRFPGSQTETEGFSAPQFQPAAKPSPETSHGPSRPHMPRMRSEEIGKVSHLSSASRGSGNTGKSVENQRLPSFASQVSLPGCTAGQAAVTSRAPPSLQVASRSLSVPDTFPSSSSPSLSFSSTSSFSSSFSPATFSSSDLFSNSLPSSSSPGISKSMTLPAPDTRSRQALPGLAHASSDPKCFDFDFTYTRSGFHRRVLASPHPPISSRLQHPGSTANRSSPAAPGYVSLSSYPQSVRSSLSRDPASLARCSTQSCPQPPGPSDPHRQLSYAAFFDQATPKKPEPNKRSDSSRHPDSCRVYDSNKQYDPNKQSDSSKRSDSGKLHDSLKAMGSERNQAGFLPGDVASSSSAPVGAVGPQRLSRHREGDEAIDDRESFRSNESVAKQRTLKRVTSASSDGADEEVKQPAQYGDLQVLVDIDDTIRSSGGVTFLSVSLGGIDTQYERGTFYPGCFQFLFELSCHGLRPSQRPLSLGVLTARIPQVPITADSVLNQKLRETALRRGIRGWGIDCKNKVLYSTLNEWIFPSEKGKRKFENLLLLHSKLSTTHPNIKYVWIGDTGEMDRHAGEMMARQMPHTLKAVFLHYVGDYGRNSKMPQDYFVNGVPTVFFRTYIRAARRAVDLGLLDKKGLARTMVQAVADLDAMQNTPSVSTKWRDIIFDIRNAEALVPLKGATLPPLVRTREIVHRRITEIKGALEKFRAKKGASSGKAQAAIGDRKPAELPKSASFSSSAALACSSLKNCGSSSSSASLLEARHRGEERVPESLITRAALHQREEERRESSKRGETKPGEEGFEVLAPAATQRTSEAGTGLAAEALRRRQEERSLSSSELSHSSSVPSAASVSLPAASVSPQEASWVEVRFDPATGRFPVREAAERQRGGSWRTGKDRDSFSSEPFYKTLLHASQASGDAGSDGDSRGVSEDLGSAAQGREREAEDPWWSETLETKAGGETVKTAAEKSARDSSHADDIELLDLAPQGEESTRQADEGPEKGNSHSDEKRHKEEGNGHGEEDEKRHNKGESGRATEEGKTSDSREAPDAAAALLSGVCTPVEREAALPTGTAPSLFSFEDSEGLKLDQRERSREQTPDARQKPNKGREKETFLEEWKAPPKRERSHEQTKTEPADLLS</sequence>
<feature type="compositionally biased region" description="Polar residues" evidence="1">
    <location>
        <begin position="364"/>
        <end position="377"/>
    </location>
</feature>
<feature type="region of interest" description="Disordered" evidence="1">
    <location>
        <begin position="890"/>
        <end position="1178"/>
    </location>
</feature>
<evidence type="ECO:0008006" key="4">
    <source>
        <dbReference type="Google" id="ProtNLM"/>
    </source>
</evidence>
<evidence type="ECO:0000256" key="1">
    <source>
        <dbReference type="SAM" id="MobiDB-lite"/>
    </source>
</evidence>
<feature type="region of interest" description="Disordered" evidence="1">
    <location>
        <begin position="1"/>
        <end position="316"/>
    </location>
</feature>
<dbReference type="PANTHER" id="PTHR40861:SF1">
    <property type="entry name" value="PHOSPHATIDATE PHOSPHATASE APP1 CATALYTIC DOMAIN-CONTAINING PROTEIN"/>
    <property type="match status" value="1"/>
</dbReference>
<feature type="compositionally biased region" description="Basic and acidic residues" evidence="1">
    <location>
        <begin position="908"/>
        <end position="927"/>
    </location>
</feature>
<feature type="region of interest" description="Disordered" evidence="1">
    <location>
        <begin position="333"/>
        <end position="460"/>
    </location>
</feature>
<feature type="compositionally biased region" description="Polar residues" evidence="1">
    <location>
        <begin position="514"/>
        <end position="532"/>
    </location>
</feature>
<feature type="compositionally biased region" description="Low complexity" evidence="1">
    <location>
        <begin position="47"/>
        <end position="68"/>
    </location>
</feature>
<evidence type="ECO:0000313" key="2">
    <source>
        <dbReference type="EMBL" id="KFG40711.1"/>
    </source>
</evidence>
<feature type="compositionally biased region" description="Basic and acidic residues" evidence="1">
    <location>
        <begin position="449"/>
        <end position="460"/>
    </location>
</feature>
<reference evidence="2 3" key="1">
    <citation type="submission" date="2014-02" db="EMBL/GenBank/DDBJ databases">
        <authorList>
            <person name="Sibley D."/>
            <person name="Venepally P."/>
            <person name="Karamycheva S."/>
            <person name="Hadjithomas M."/>
            <person name="Khan A."/>
            <person name="Brunk B."/>
            <person name="Roos D."/>
            <person name="Caler E."/>
            <person name="Lorenzi H."/>
        </authorList>
    </citation>
    <scope>NUCLEOTIDE SEQUENCE [LARGE SCALE GENOMIC DNA]</scope>
    <source>
        <strain evidence="2 3">GAB2-2007-GAL-DOM2</strain>
    </source>
</reference>
<feature type="compositionally biased region" description="Basic and acidic residues" evidence="1">
    <location>
        <begin position="1117"/>
        <end position="1174"/>
    </location>
</feature>
<accession>A0A086K8J3</accession>
<feature type="compositionally biased region" description="Polar residues" evidence="1">
    <location>
        <begin position="185"/>
        <end position="213"/>
    </location>
</feature>
<feature type="compositionally biased region" description="Low complexity" evidence="1">
    <location>
        <begin position="962"/>
        <end position="988"/>
    </location>
</feature>
<feature type="compositionally biased region" description="Polar residues" evidence="1">
    <location>
        <begin position="438"/>
        <end position="448"/>
    </location>
</feature>
<feature type="region of interest" description="Disordered" evidence="1">
    <location>
        <begin position="1191"/>
        <end position="1265"/>
    </location>
</feature>
<feature type="compositionally biased region" description="Polar residues" evidence="1">
    <location>
        <begin position="117"/>
        <end position="127"/>
    </location>
</feature>
<feature type="compositionally biased region" description="Low complexity" evidence="1">
    <location>
        <begin position="477"/>
        <end position="493"/>
    </location>
</feature>
<dbReference type="EMBL" id="AHZU02000746">
    <property type="protein sequence ID" value="KFG40711.1"/>
    <property type="molecule type" value="Genomic_DNA"/>
</dbReference>
<feature type="compositionally biased region" description="Low complexity" evidence="1">
    <location>
        <begin position="238"/>
        <end position="291"/>
    </location>
</feature>
<protein>
    <recommendedName>
        <fullName evidence="4">Phosphatidate phosphatase APP1 catalytic domain-containing protein</fullName>
    </recommendedName>
</protein>
<name>A0A086K8J3_TOXGO</name>
<dbReference type="AlphaFoldDB" id="A0A086K8J3"/>
<feature type="compositionally biased region" description="Polar residues" evidence="1">
    <location>
        <begin position="343"/>
        <end position="356"/>
    </location>
</feature>
<feature type="region of interest" description="Disordered" evidence="1">
    <location>
        <begin position="472"/>
        <end position="541"/>
    </location>
</feature>